<sequence length="260" mass="30007">MQTKCVLVRPPKPVYRWVQRIREDQDPLRDRRVAACGRKRALKEENVQEITNFVRENPFSSLATIKEEVNVQCSEKLFSTDMGSRTPLWRLPNGRYQPQNVLRSRRSGRITLGLWGWMSSAGPGELVQISPHMNSEEYINILQNTMLPGVKEVYGEINPILFIQHNSAVHKSRLVQEWFMANPQIVPINWPPRSPDLNPIENLWAAVAQQWNAIENGPIQIRNTNQLEAHANRVWERHRGLNVCENLYFSATEKPSTPAL</sequence>
<proteinExistence type="predicted"/>
<dbReference type="EMBL" id="VTPC01091048">
    <property type="protein sequence ID" value="KAF2879962.1"/>
    <property type="molecule type" value="Genomic_DNA"/>
</dbReference>
<dbReference type="Pfam" id="PF13358">
    <property type="entry name" value="DDE_3"/>
    <property type="match status" value="1"/>
</dbReference>
<evidence type="ECO:0000259" key="1">
    <source>
        <dbReference type="Pfam" id="PF13358"/>
    </source>
</evidence>
<name>A0A8K0C6X8_IGNLU</name>
<dbReference type="AlphaFoldDB" id="A0A8K0C6X8"/>
<dbReference type="Gene3D" id="3.30.420.10">
    <property type="entry name" value="Ribonuclease H-like superfamily/Ribonuclease H"/>
    <property type="match status" value="1"/>
</dbReference>
<dbReference type="InterPro" id="IPR038717">
    <property type="entry name" value="Tc1-like_DDE_dom"/>
</dbReference>
<dbReference type="InterPro" id="IPR036397">
    <property type="entry name" value="RNaseH_sf"/>
</dbReference>
<comment type="caution">
    <text evidence="2">The sequence shown here is derived from an EMBL/GenBank/DDBJ whole genome shotgun (WGS) entry which is preliminary data.</text>
</comment>
<dbReference type="Proteomes" id="UP000801492">
    <property type="component" value="Unassembled WGS sequence"/>
</dbReference>
<keyword evidence="3" id="KW-1185">Reference proteome</keyword>
<gene>
    <name evidence="2" type="ORF">ILUMI_26207</name>
</gene>
<organism evidence="2 3">
    <name type="scientific">Ignelater luminosus</name>
    <name type="common">Cucubano</name>
    <name type="synonym">Pyrophorus luminosus</name>
    <dbReference type="NCBI Taxonomy" id="2038154"/>
    <lineage>
        <taxon>Eukaryota</taxon>
        <taxon>Metazoa</taxon>
        <taxon>Ecdysozoa</taxon>
        <taxon>Arthropoda</taxon>
        <taxon>Hexapoda</taxon>
        <taxon>Insecta</taxon>
        <taxon>Pterygota</taxon>
        <taxon>Neoptera</taxon>
        <taxon>Endopterygota</taxon>
        <taxon>Coleoptera</taxon>
        <taxon>Polyphaga</taxon>
        <taxon>Elateriformia</taxon>
        <taxon>Elateroidea</taxon>
        <taxon>Elateridae</taxon>
        <taxon>Agrypninae</taxon>
        <taxon>Pyrophorini</taxon>
        <taxon>Ignelater</taxon>
    </lineage>
</organism>
<evidence type="ECO:0000313" key="3">
    <source>
        <dbReference type="Proteomes" id="UP000801492"/>
    </source>
</evidence>
<evidence type="ECO:0000313" key="2">
    <source>
        <dbReference type="EMBL" id="KAF2879962.1"/>
    </source>
</evidence>
<protein>
    <recommendedName>
        <fullName evidence="1">Tc1-like transposase DDE domain-containing protein</fullName>
    </recommendedName>
</protein>
<dbReference type="PANTHER" id="PTHR47326:SF1">
    <property type="entry name" value="HTH PSQ-TYPE DOMAIN-CONTAINING PROTEIN"/>
    <property type="match status" value="1"/>
</dbReference>
<feature type="domain" description="Tc1-like transposase DDE" evidence="1">
    <location>
        <begin position="101"/>
        <end position="213"/>
    </location>
</feature>
<dbReference type="OrthoDB" id="6722168at2759"/>
<accession>A0A8K0C6X8</accession>
<dbReference type="PANTHER" id="PTHR47326">
    <property type="entry name" value="TRANSPOSABLE ELEMENT TC3 TRANSPOSASE-LIKE PROTEIN"/>
    <property type="match status" value="1"/>
</dbReference>
<reference evidence="2" key="1">
    <citation type="submission" date="2019-08" db="EMBL/GenBank/DDBJ databases">
        <title>The genome of the North American firefly Photinus pyralis.</title>
        <authorList>
            <consortium name="Photinus pyralis genome working group"/>
            <person name="Fallon T.R."/>
            <person name="Sander Lower S.E."/>
            <person name="Weng J.-K."/>
        </authorList>
    </citation>
    <scope>NUCLEOTIDE SEQUENCE</scope>
    <source>
        <strain evidence="2">TRF0915ILg1</strain>
        <tissue evidence="2">Whole body</tissue>
    </source>
</reference>
<dbReference type="GO" id="GO:0003676">
    <property type="term" value="F:nucleic acid binding"/>
    <property type="evidence" value="ECO:0007669"/>
    <property type="project" value="InterPro"/>
</dbReference>